<evidence type="ECO:0000313" key="5">
    <source>
        <dbReference type="EMBL" id="SEQ09771.1"/>
    </source>
</evidence>
<evidence type="ECO:0000313" key="6">
    <source>
        <dbReference type="Proteomes" id="UP000198833"/>
    </source>
</evidence>
<comment type="similarity">
    <text evidence="2 4">Belongs to the 3-oxoacid CoA-transferase family.</text>
</comment>
<dbReference type="OrthoDB" id="9805230at2"/>
<dbReference type="AlphaFoldDB" id="A0A1H9D8U3"/>
<dbReference type="EMBL" id="FOEN01000005">
    <property type="protein sequence ID" value="SEQ09771.1"/>
    <property type="molecule type" value="Genomic_DNA"/>
</dbReference>
<name>A0A1H9D8U3_9LACT</name>
<reference evidence="5 6" key="1">
    <citation type="submission" date="2016-10" db="EMBL/GenBank/DDBJ databases">
        <authorList>
            <person name="de Groot N.N."/>
        </authorList>
    </citation>
    <scope>NUCLEOTIDE SEQUENCE [LARGE SCALE GENOMIC DNA]</scope>
    <source>
        <strain evidence="5 6">DSM 15695</strain>
    </source>
</reference>
<dbReference type="SMART" id="SM00882">
    <property type="entry name" value="CoA_trans"/>
    <property type="match status" value="1"/>
</dbReference>
<keyword evidence="3 4" id="KW-0808">Transferase</keyword>
<organism evidence="5 6">
    <name type="scientific">Ignavigranum ruoffiae</name>
    <dbReference type="NCBI Taxonomy" id="89093"/>
    <lineage>
        <taxon>Bacteria</taxon>
        <taxon>Bacillati</taxon>
        <taxon>Bacillota</taxon>
        <taxon>Bacilli</taxon>
        <taxon>Lactobacillales</taxon>
        <taxon>Aerococcaceae</taxon>
        <taxon>Ignavigranum</taxon>
    </lineage>
</organism>
<dbReference type="Pfam" id="PF01144">
    <property type="entry name" value="CoA_trans"/>
    <property type="match status" value="1"/>
</dbReference>
<dbReference type="Gene3D" id="3.40.1080.10">
    <property type="entry name" value="Glutaconate Coenzyme A-transferase"/>
    <property type="match status" value="2"/>
</dbReference>
<dbReference type="PIRSF" id="PIRSF000858">
    <property type="entry name" value="SCOT-t"/>
    <property type="match status" value="1"/>
</dbReference>
<dbReference type="PANTHER" id="PTHR43293:SF3">
    <property type="entry name" value="CHOLESTEROL RING-CLEAVING HYDROLASE IPDB SUBUNIT"/>
    <property type="match status" value="1"/>
</dbReference>
<dbReference type="STRING" id="89093.SAMN04488558_10561"/>
<dbReference type="GO" id="GO:0008410">
    <property type="term" value="F:CoA-transferase activity"/>
    <property type="evidence" value="ECO:0007669"/>
    <property type="project" value="InterPro"/>
</dbReference>
<evidence type="ECO:0000256" key="3">
    <source>
        <dbReference type="ARBA" id="ARBA00022679"/>
    </source>
</evidence>
<dbReference type="RefSeq" id="WP_159428856.1">
    <property type="nucleotide sequence ID" value="NZ_CALUDV010000001.1"/>
</dbReference>
<evidence type="ECO:0000256" key="1">
    <source>
        <dbReference type="ARBA" id="ARBA00007047"/>
    </source>
</evidence>
<dbReference type="InterPro" id="IPR014388">
    <property type="entry name" value="3-oxoacid_CoA-transferase"/>
</dbReference>
<protein>
    <submittedName>
        <fullName evidence="5">Propionate CoA-transferase</fullName>
    </submittedName>
</protein>
<proteinExistence type="inferred from homology"/>
<dbReference type="GO" id="GO:0046952">
    <property type="term" value="P:ketone body catabolic process"/>
    <property type="evidence" value="ECO:0007669"/>
    <property type="project" value="InterPro"/>
</dbReference>
<dbReference type="PANTHER" id="PTHR43293">
    <property type="entry name" value="ACETATE COA-TRANSFERASE YDIF"/>
    <property type="match status" value="1"/>
</dbReference>
<sequence>MRNLQASNYIEVMAKIPDQAIIATTSFGIGGMPEQLFAGLGEYYRQHQSPRAITFISTAGLGMGEGRGLDHLIVPGLLKRVVSSYLFLCPLAEALARQDAYELFMLPQGIIGQLYQNAAQRGPGVFSQVGLDTFIDPRLQAGQMNPSAQAQTPYVSTCQIDGQPYLHYRPLNFNVAFIKGTFADRQGNISLKHETNRLEQFSLAAGAKNAGGLVIAQVEEIIDKKIPAHEVVVPGHLVDEVVIGQSHYHQQTPFIHYSPYLSNEQTKELSFETQTSLTIEDIILRRAASELPDYSLVNIGNGLASRINRVIGEQGLLDRIKFAIDFGGYGGYPCSGYDYGPSINAEAILASQDMFSLFHGGGLDATILGFGQLDPYGNMNSTLLGGKIYGPGGMIDITHGAQKIIFIGEFRQGEQVELVDQQVRILHSGNHDKFVKKLVNISFASGIQLNAGKEIMVITSRAVFDLDRQGKLRLIEIAPGLDLEQDILQQLSFQPVISPSLKKMDSSLFDLAWQHPLCR</sequence>
<dbReference type="SUPFAM" id="SSF100950">
    <property type="entry name" value="NagB/RpiA/CoA transferase-like"/>
    <property type="match status" value="2"/>
</dbReference>
<accession>A0A1H9D8U3</accession>
<evidence type="ECO:0000256" key="4">
    <source>
        <dbReference type="PIRNR" id="PIRNR000858"/>
    </source>
</evidence>
<keyword evidence="6" id="KW-1185">Reference proteome</keyword>
<dbReference type="InterPro" id="IPR004165">
    <property type="entry name" value="CoA_trans_fam_I"/>
</dbReference>
<dbReference type="InterPro" id="IPR037171">
    <property type="entry name" value="NagB/RpiA_transferase-like"/>
</dbReference>
<evidence type="ECO:0000256" key="2">
    <source>
        <dbReference type="ARBA" id="ARBA00007154"/>
    </source>
</evidence>
<dbReference type="Proteomes" id="UP000198833">
    <property type="component" value="Unassembled WGS sequence"/>
</dbReference>
<gene>
    <name evidence="5" type="ORF">SAMN04488558_10561</name>
</gene>
<comment type="similarity">
    <text evidence="1">Belongs to the 3-oxoacid CoA-transferase subunit B family.</text>
</comment>